<organism evidence="2 3">
    <name type="scientific">Saccharothrix lopnurensis</name>
    <dbReference type="NCBI Taxonomy" id="1670621"/>
    <lineage>
        <taxon>Bacteria</taxon>
        <taxon>Bacillati</taxon>
        <taxon>Actinomycetota</taxon>
        <taxon>Actinomycetes</taxon>
        <taxon>Pseudonocardiales</taxon>
        <taxon>Pseudonocardiaceae</taxon>
        <taxon>Saccharothrix</taxon>
    </lineage>
</organism>
<accession>A0ABW1P6Q1</accession>
<feature type="region of interest" description="Disordered" evidence="1">
    <location>
        <begin position="1"/>
        <end position="50"/>
    </location>
</feature>
<reference evidence="3" key="1">
    <citation type="journal article" date="2019" name="Int. J. Syst. Evol. Microbiol.">
        <title>The Global Catalogue of Microorganisms (GCM) 10K type strain sequencing project: providing services to taxonomists for standard genome sequencing and annotation.</title>
        <authorList>
            <consortium name="The Broad Institute Genomics Platform"/>
            <consortium name="The Broad Institute Genome Sequencing Center for Infectious Disease"/>
            <person name="Wu L."/>
            <person name="Ma J."/>
        </authorList>
    </citation>
    <scope>NUCLEOTIDE SEQUENCE [LARGE SCALE GENOMIC DNA]</scope>
    <source>
        <strain evidence="3">CGMCC 4.7246</strain>
    </source>
</reference>
<evidence type="ECO:0000313" key="3">
    <source>
        <dbReference type="Proteomes" id="UP001596220"/>
    </source>
</evidence>
<feature type="compositionally biased region" description="Low complexity" evidence="1">
    <location>
        <begin position="16"/>
        <end position="39"/>
    </location>
</feature>
<dbReference type="Pfam" id="PF12079">
    <property type="entry name" value="DUF3558"/>
    <property type="match status" value="1"/>
</dbReference>
<dbReference type="RefSeq" id="WP_380636083.1">
    <property type="nucleotide sequence ID" value="NZ_JBHSQO010000011.1"/>
</dbReference>
<proteinExistence type="predicted"/>
<sequence length="168" mass="16911">MLFATAACGGPVAGEASPAGGSGVEVSASPVPSSVAPGGTPRTLDDADPCGLLTDEEVERASGPLDGGGVRDDLGTARSCVYRTEGRLLAIDVRTNVGLAGASTTGPVTDFRVGDHDAKSWVGSDGSCFLVLGVSSSSRVDIALKANLDEDPCPFARELAALLEPRLP</sequence>
<dbReference type="InterPro" id="IPR024520">
    <property type="entry name" value="DUF3558"/>
</dbReference>
<dbReference type="EMBL" id="JBHSQO010000011">
    <property type="protein sequence ID" value="MFC6090322.1"/>
    <property type="molecule type" value="Genomic_DNA"/>
</dbReference>
<evidence type="ECO:0000256" key="1">
    <source>
        <dbReference type="SAM" id="MobiDB-lite"/>
    </source>
</evidence>
<dbReference type="Proteomes" id="UP001596220">
    <property type="component" value="Unassembled WGS sequence"/>
</dbReference>
<comment type="caution">
    <text evidence="2">The sequence shown here is derived from an EMBL/GenBank/DDBJ whole genome shotgun (WGS) entry which is preliminary data.</text>
</comment>
<evidence type="ECO:0000313" key="2">
    <source>
        <dbReference type="EMBL" id="MFC6090322.1"/>
    </source>
</evidence>
<keyword evidence="3" id="KW-1185">Reference proteome</keyword>
<gene>
    <name evidence="2" type="ORF">ACFP3R_13640</name>
</gene>
<name>A0ABW1P6Q1_9PSEU</name>
<protein>
    <submittedName>
        <fullName evidence="2">DUF3558 family protein</fullName>
    </submittedName>
</protein>